<evidence type="ECO:0000256" key="4">
    <source>
        <dbReference type="ARBA" id="ARBA00022842"/>
    </source>
</evidence>
<evidence type="ECO:0000313" key="5">
    <source>
        <dbReference type="EMBL" id="ARQ01265.1"/>
    </source>
</evidence>
<dbReference type="GO" id="GO:0006107">
    <property type="term" value="P:oxaloacetate metabolic process"/>
    <property type="evidence" value="ECO:0007669"/>
    <property type="project" value="TreeGrafter"/>
</dbReference>
<dbReference type="InterPro" id="IPR011206">
    <property type="entry name" value="Citrate_lyase_beta/mcl1/mcl2"/>
</dbReference>
<protein>
    <submittedName>
        <fullName evidence="5">CoA ester lyase</fullName>
    </submittedName>
</protein>
<dbReference type="OrthoDB" id="9800547at2"/>
<comment type="similarity">
    <text evidence="2">Belongs to the HpcH/HpaI aldolase family.</text>
</comment>
<dbReference type="Gene3D" id="3.20.20.60">
    <property type="entry name" value="Phosphoenolpyruvate-binding domains"/>
    <property type="match status" value="1"/>
</dbReference>
<dbReference type="InterPro" id="IPR040442">
    <property type="entry name" value="Pyrv_kinase-like_dom_sf"/>
</dbReference>
<dbReference type="GO" id="GO:0000287">
    <property type="term" value="F:magnesium ion binding"/>
    <property type="evidence" value="ECO:0007669"/>
    <property type="project" value="TreeGrafter"/>
</dbReference>
<keyword evidence="6" id="KW-1185">Reference proteome</keyword>
<dbReference type="PANTHER" id="PTHR32308">
    <property type="entry name" value="LYASE BETA SUBUNIT, PUTATIVE (AFU_ORTHOLOGUE AFUA_4G13030)-RELATED"/>
    <property type="match status" value="1"/>
</dbReference>
<sequence length="293" mass="30441">MRSLLFVPGDSPKKLDKGLSSGADALIVDLEDSVAADRKAEARATALAFLQGAAKKAHRPRLFVRVNALDTGLTDEDLDAVVAGKPDAIMLPKAAGGVSVTHLHAKLSAREAIAGLPDAAIGIIAIATETAASLFTTDTYGGSSPRLTGLTWGAEDLSADLGAEANRDERGDFLDPYRLARVLCLAGASAAGVTAIDTVYVDFRNEAGLCREAEEARRDGFTAKMAIHPAQVAIINDVFTPNAEAIAQAESIIAAFETQPGAGVVGIGGKMYDRPHLVRAQQLLARAAAAKSV</sequence>
<evidence type="ECO:0000256" key="3">
    <source>
        <dbReference type="ARBA" id="ARBA00022723"/>
    </source>
</evidence>
<comment type="cofactor">
    <cofactor evidence="1">
        <name>Mg(2+)</name>
        <dbReference type="ChEBI" id="CHEBI:18420"/>
    </cofactor>
</comment>
<dbReference type="PIRSF" id="PIRSF015582">
    <property type="entry name" value="Cit_lyase_B"/>
    <property type="match status" value="1"/>
</dbReference>
<dbReference type="Proteomes" id="UP000194137">
    <property type="component" value="Chromosome"/>
</dbReference>
<dbReference type="EMBL" id="CP021112">
    <property type="protein sequence ID" value="ARQ01265.1"/>
    <property type="molecule type" value="Genomic_DNA"/>
</dbReference>
<keyword evidence="3" id="KW-0479">Metal-binding</keyword>
<dbReference type="KEGG" id="psin:CAK95_20825"/>
<dbReference type="AlphaFoldDB" id="A0A1W6ZWY0"/>
<dbReference type="PANTHER" id="PTHR32308:SF0">
    <property type="entry name" value="HPCH_HPAI ALDOLASE_CITRATE LYASE DOMAIN-CONTAINING PROTEIN"/>
    <property type="match status" value="1"/>
</dbReference>
<evidence type="ECO:0000313" key="6">
    <source>
        <dbReference type="Proteomes" id="UP000194137"/>
    </source>
</evidence>
<dbReference type="SUPFAM" id="SSF51621">
    <property type="entry name" value="Phosphoenolpyruvate/pyruvate domain"/>
    <property type="match status" value="1"/>
</dbReference>
<reference evidence="5 6" key="1">
    <citation type="submission" date="2017-05" db="EMBL/GenBank/DDBJ databases">
        <title>Full genome sequence of Pseudorhodoplanes sinuspersici.</title>
        <authorList>
            <person name="Dastgheib S.M.M."/>
            <person name="Shavandi M."/>
            <person name="Tirandaz H."/>
        </authorList>
    </citation>
    <scope>NUCLEOTIDE SEQUENCE [LARGE SCALE GENOMIC DNA]</scope>
    <source>
        <strain evidence="5 6">RIPI110</strain>
    </source>
</reference>
<organism evidence="5 6">
    <name type="scientific">Pseudorhodoplanes sinuspersici</name>
    <dbReference type="NCBI Taxonomy" id="1235591"/>
    <lineage>
        <taxon>Bacteria</taxon>
        <taxon>Pseudomonadati</taxon>
        <taxon>Pseudomonadota</taxon>
        <taxon>Alphaproteobacteria</taxon>
        <taxon>Hyphomicrobiales</taxon>
        <taxon>Pseudorhodoplanes</taxon>
    </lineage>
</organism>
<dbReference type="STRING" id="1235591.CAK95_20825"/>
<accession>A0A1W6ZWY0</accession>
<keyword evidence="4" id="KW-0460">Magnesium</keyword>
<proteinExistence type="inferred from homology"/>
<name>A0A1W6ZWY0_9HYPH</name>
<keyword evidence="5" id="KW-0456">Lyase</keyword>
<dbReference type="GO" id="GO:0016829">
    <property type="term" value="F:lyase activity"/>
    <property type="evidence" value="ECO:0007669"/>
    <property type="project" value="UniProtKB-KW"/>
</dbReference>
<evidence type="ECO:0000256" key="1">
    <source>
        <dbReference type="ARBA" id="ARBA00001946"/>
    </source>
</evidence>
<evidence type="ECO:0000256" key="2">
    <source>
        <dbReference type="ARBA" id="ARBA00005568"/>
    </source>
</evidence>
<gene>
    <name evidence="5" type="ORF">CAK95_20825</name>
</gene>
<dbReference type="Pfam" id="PF03328">
    <property type="entry name" value="HpcH_HpaI"/>
    <property type="match status" value="1"/>
</dbReference>
<dbReference type="InterPro" id="IPR005000">
    <property type="entry name" value="Aldolase/citrate-lyase_domain"/>
</dbReference>
<dbReference type="InterPro" id="IPR015813">
    <property type="entry name" value="Pyrv/PenolPyrv_kinase-like_dom"/>
</dbReference>
<dbReference type="RefSeq" id="WP_086089659.1">
    <property type="nucleotide sequence ID" value="NZ_CP021112.1"/>
</dbReference>